<dbReference type="PANTHER" id="PTHR33223:SF10">
    <property type="entry name" value="AMINOTRANSFERASE-LIKE PLANT MOBILE DOMAIN-CONTAINING PROTEIN"/>
    <property type="match status" value="1"/>
</dbReference>
<feature type="compositionally biased region" description="Polar residues" evidence="1">
    <location>
        <begin position="282"/>
        <end position="298"/>
    </location>
</feature>
<feature type="region of interest" description="Disordered" evidence="1">
    <location>
        <begin position="276"/>
        <end position="343"/>
    </location>
</feature>
<accession>A0A6P5T249</accession>
<sequence length="743" mass="84098">MRSLGRRSPIRRIPVLESTAESDQEYIPSTNRSSSYRLAMPTKFSEVNPVRSQQRSVHQTAEEIPDRDPVIRLLLQRVQKIEDDRTSTQEPDWGRLRPGPFTERIKRSRQDRDIQPLRISSYTGVEDPLTHLHSFQSAVGCKGLSDEGLCLLFPSSLTEAALNWFYRLEPGMIDSFDELKQIFLNHFMIQTDRLYSADDLYTVRQRDDEPLREYAARLSHEYSRCPDTDDRAAYGAFKSGLRSSHFRYLVHSSNWRTYDELMKQATIHAKAEYFNSRAEPTARQNEPIQRSSTTQASPFSPAERTAEYPESHKRKDARSSQKGHSKKNKSRYGRDSYRAPLPAHNQGTEVFTLLNTSYEAVLMNENDIIPKPAFRKPSQQDGRDTGKFCRYHQQNSHNTEDCISLRKIVEWLIREGKLDRYIARPQQAPVPNANRQINMISTISGGPTLAGASNWSMKQYVRAAQYPQVLGIESSRHAKMPKVRWEPITFSEEEKEGIIYPHDGPMIIRAEIAEFDVGRILIDNGSSVNVIFADAFKELGIDDSQVNRQLSPLLSFSGDLVQLIGSVSLPISFGVAPQRTMVYDQFLVVDCLTAYNVIVGRTALTAIKAHLSPHMLLMKFPTCYVTGAIRGDQLSARNCYATALKSAAPQRQKETFTVAGLPNGNEPVDDPREETPTPVAQPAEDLETVALDESQPNRCVRIGTMLNATLRAEFIQFLRQNRKSLPGLTTTCRAYPPMSSATS</sequence>
<feature type="compositionally biased region" description="Basic and acidic residues" evidence="1">
    <location>
        <begin position="304"/>
        <end position="319"/>
    </location>
</feature>
<dbReference type="Gene3D" id="2.40.70.10">
    <property type="entry name" value="Acid Proteases"/>
    <property type="match status" value="1"/>
</dbReference>
<keyword evidence="3" id="KW-1185">Reference proteome</keyword>
<proteinExistence type="predicted"/>
<organism evidence="3 4">
    <name type="scientific">Prunus avium</name>
    <name type="common">Cherry</name>
    <name type="synonym">Cerasus avium</name>
    <dbReference type="NCBI Taxonomy" id="42229"/>
    <lineage>
        <taxon>Eukaryota</taxon>
        <taxon>Viridiplantae</taxon>
        <taxon>Streptophyta</taxon>
        <taxon>Embryophyta</taxon>
        <taxon>Tracheophyta</taxon>
        <taxon>Spermatophyta</taxon>
        <taxon>Magnoliopsida</taxon>
        <taxon>eudicotyledons</taxon>
        <taxon>Gunneridae</taxon>
        <taxon>Pentapetalae</taxon>
        <taxon>rosids</taxon>
        <taxon>fabids</taxon>
        <taxon>Rosales</taxon>
        <taxon>Rosaceae</taxon>
        <taxon>Amygdaloideae</taxon>
        <taxon>Amygdaleae</taxon>
        <taxon>Prunus</taxon>
    </lineage>
</organism>
<dbReference type="Proteomes" id="UP000515124">
    <property type="component" value="Unplaced"/>
</dbReference>
<feature type="domain" description="Retrotransposon gag" evidence="2">
    <location>
        <begin position="152"/>
        <end position="242"/>
    </location>
</feature>
<dbReference type="InterPro" id="IPR021109">
    <property type="entry name" value="Peptidase_aspartic_dom_sf"/>
</dbReference>
<dbReference type="AlphaFoldDB" id="A0A6P5T249"/>
<dbReference type="KEGG" id="pavi:110762159"/>
<dbReference type="Pfam" id="PF03732">
    <property type="entry name" value="Retrotrans_gag"/>
    <property type="match status" value="1"/>
</dbReference>
<dbReference type="GeneID" id="110762159"/>
<dbReference type="PANTHER" id="PTHR33223">
    <property type="entry name" value="CCHC-TYPE DOMAIN-CONTAINING PROTEIN"/>
    <property type="match status" value="1"/>
</dbReference>
<evidence type="ECO:0000313" key="3">
    <source>
        <dbReference type="Proteomes" id="UP000515124"/>
    </source>
</evidence>
<evidence type="ECO:0000313" key="4">
    <source>
        <dbReference type="RefSeq" id="XP_021820458.1"/>
    </source>
</evidence>
<feature type="compositionally biased region" description="Basic residues" evidence="1">
    <location>
        <begin position="320"/>
        <end position="331"/>
    </location>
</feature>
<dbReference type="RefSeq" id="XP_021820458.1">
    <property type="nucleotide sequence ID" value="XM_021964766.1"/>
</dbReference>
<feature type="region of interest" description="Disordered" evidence="1">
    <location>
        <begin position="659"/>
        <end position="678"/>
    </location>
</feature>
<dbReference type="InterPro" id="IPR005162">
    <property type="entry name" value="Retrotrans_gag_dom"/>
</dbReference>
<reference evidence="4" key="1">
    <citation type="submission" date="2025-08" db="UniProtKB">
        <authorList>
            <consortium name="RefSeq"/>
        </authorList>
    </citation>
    <scope>IDENTIFICATION</scope>
</reference>
<dbReference type="CDD" id="cd00303">
    <property type="entry name" value="retropepsin_like"/>
    <property type="match status" value="1"/>
</dbReference>
<evidence type="ECO:0000259" key="2">
    <source>
        <dbReference type="Pfam" id="PF03732"/>
    </source>
</evidence>
<gene>
    <name evidence="4" type="primary">LOC110762159</name>
</gene>
<name>A0A6P5T249_PRUAV</name>
<protein>
    <submittedName>
        <fullName evidence="4">Uncharacterized protein LOC110762159</fullName>
    </submittedName>
</protein>
<evidence type="ECO:0000256" key="1">
    <source>
        <dbReference type="SAM" id="MobiDB-lite"/>
    </source>
</evidence>